<dbReference type="PANTHER" id="PTHR19143">
    <property type="entry name" value="FIBRINOGEN/TENASCIN/ANGIOPOEITIN"/>
    <property type="match status" value="1"/>
</dbReference>
<dbReference type="EMBL" id="NEDP02076679">
    <property type="protein sequence ID" value="OWF36071.1"/>
    <property type="molecule type" value="Genomic_DNA"/>
</dbReference>
<dbReference type="InterPro" id="IPR050373">
    <property type="entry name" value="Fibrinogen_C-term_domain"/>
</dbReference>
<dbReference type="GO" id="GO:0005615">
    <property type="term" value="C:extracellular space"/>
    <property type="evidence" value="ECO:0007669"/>
    <property type="project" value="TreeGrafter"/>
</dbReference>
<dbReference type="Pfam" id="PF00147">
    <property type="entry name" value="Fibrinogen_C"/>
    <property type="match status" value="1"/>
</dbReference>
<comment type="caution">
    <text evidence="3">The sequence shown here is derived from an EMBL/GenBank/DDBJ whole genome shotgun (WGS) entry which is preliminary data.</text>
</comment>
<keyword evidence="4" id="KW-1185">Reference proteome</keyword>
<gene>
    <name evidence="3" type="ORF">KP79_PYT26056</name>
</gene>
<name>A0A210PHW9_MIZYE</name>
<dbReference type="OrthoDB" id="6145874at2759"/>
<evidence type="ECO:0000313" key="3">
    <source>
        <dbReference type="EMBL" id="OWF36071.1"/>
    </source>
</evidence>
<proteinExistence type="predicted"/>
<dbReference type="Proteomes" id="UP000242188">
    <property type="component" value="Unassembled WGS sequence"/>
</dbReference>
<dbReference type="InterPro" id="IPR002181">
    <property type="entry name" value="Fibrinogen_a/b/g_C_dom"/>
</dbReference>
<keyword evidence="1" id="KW-0732">Signal</keyword>
<dbReference type="InterPro" id="IPR014716">
    <property type="entry name" value="Fibrinogen_a/b/g_C_1"/>
</dbReference>
<dbReference type="CDD" id="cd00087">
    <property type="entry name" value="FReD"/>
    <property type="match status" value="1"/>
</dbReference>
<organism evidence="3 4">
    <name type="scientific">Mizuhopecten yessoensis</name>
    <name type="common">Japanese scallop</name>
    <name type="synonym">Patinopecten yessoensis</name>
    <dbReference type="NCBI Taxonomy" id="6573"/>
    <lineage>
        <taxon>Eukaryota</taxon>
        <taxon>Metazoa</taxon>
        <taxon>Spiralia</taxon>
        <taxon>Lophotrochozoa</taxon>
        <taxon>Mollusca</taxon>
        <taxon>Bivalvia</taxon>
        <taxon>Autobranchia</taxon>
        <taxon>Pteriomorphia</taxon>
        <taxon>Pectinida</taxon>
        <taxon>Pectinoidea</taxon>
        <taxon>Pectinidae</taxon>
        <taxon>Mizuhopecten</taxon>
    </lineage>
</organism>
<protein>
    <submittedName>
        <fullName evidence="3">Angiopoietin-related protein 1</fullName>
    </submittedName>
</protein>
<dbReference type="STRING" id="6573.A0A210PHW9"/>
<dbReference type="SUPFAM" id="SSF56496">
    <property type="entry name" value="Fibrinogen C-terminal domain-like"/>
    <property type="match status" value="1"/>
</dbReference>
<dbReference type="AlphaFoldDB" id="A0A210PHW9"/>
<evidence type="ECO:0000313" key="4">
    <source>
        <dbReference type="Proteomes" id="UP000242188"/>
    </source>
</evidence>
<dbReference type="Gene3D" id="3.90.215.10">
    <property type="entry name" value="Gamma Fibrinogen, chain A, domain 1"/>
    <property type="match status" value="1"/>
</dbReference>
<evidence type="ECO:0000256" key="1">
    <source>
        <dbReference type="SAM" id="SignalP"/>
    </source>
</evidence>
<dbReference type="PROSITE" id="PS51406">
    <property type="entry name" value="FIBRINOGEN_C_2"/>
    <property type="match status" value="1"/>
</dbReference>
<reference evidence="3 4" key="1">
    <citation type="journal article" date="2017" name="Nat. Ecol. Evol.">
        <title>Scallop genome provides insights into evolution of bilaterian karyotype and development.</title>
        <authorList>
            <person name="Wang S."/>
            <person name="Zhang J."/>
            <person name="Jiao W."/>
            <person name="Li J."/>
            <person name="Xun X."/>
            <person name="Sun Y."/>
            <person name="Guo X."/>
            <person name="Huan P."/>
            <person name="Dong B."/>
            <person name="Zhang L."/>
            <person name="Hu X."/>
            <person name="Sun X."/>
            <person name="Wang J."/>
            <person name="Zhao C."/>
            <person name="Wang Y."/>
            <person name="Wang D."/>
            <person name="Huang X."/>
            <person name="Wang R."/>
            <person name="Lv J."/>
            <person name="Li Y."/>
            <person name="Zhang Z."/>
            <person name="Liu B."/>
            <person name="Lu W."/>
            <person name="Hui Y."/>
            <person name="Liang J."/>
            <person name="Zhou Z."/>
            <person name="Hou R."/>
            <person name="Li X."/>
            <person name="Liu Y."/>
            <person name="Li H."/>
            <person name="Ning X."/>
            <person name="Lin Y."/>
            <person name="Zhao L."/>
            <person name="Xing Q."/>
            <person name="Dou J."/>
            <person name="Li Y."/>
            <person name="Mao J."/>
            <person name="Guo H."/>
            <person name="Dou H."/>
            <person name="Li T."/>
            <person name="Mu C."/>
            <person name="Jiang W."/>
            <person name="Fu Q."/>
            <person name="Fu X."/>
            <person name="Miao Y."/>
            <person name="Liu J."/>
            <person name="Yu Q."/>
            <person name="Li R."/>
            <person name="Liao H."/>
            <person name="Li X."/>
            <person name="Kong Y."/>
            <person name="Jiang Z."/>
            <person name="Chourrout D."/>
            <person name="Li R."/>
            <person name="Bao Z."/>
        </authorList>
    </citation>
    <scope>NUCLEOTIDE SEQUENCE [LARGE SCALE GENOMIC DNA]</scope>
    <source>
        <strain evidence="3 4">PY_sf001</strain>
    </source>
</reference>
<sequence>MKLTQSIQAAFFCFQLTFLVCDGKSSQFIRRLPQNQEPVPDSQSNTTKLVIPDVTSMSRCAILCHKSDCEAFDFDSDQSTCTFVSYNDEPGKSFFINSNIESCHSLQPGHPSGVYTVKASPQVQAKVFCEMGTDVGGWTVIQNRFDGSQNFNLNWNDYKVGFGEPQGEYWIGNENTYLLTSSQQYKLRIELSMLSGEEGYAEYGTFSVTSESDFYRLQISDFSGNLFDSFKGHNNNMFSTPDKDNDGRGPVNCALKFRGDVVVKCRQLTDVVVSQVSAANMVYLNKCRQLTWFSKTSVVS</sequence>
<accession>A0A210PHW9</accession>
<dbReference type="SMART" id="SM00186">
    <property type="entry name" value="FBG"/>
    <property type="match status" value="1"/>
</dbReference>
<evidence type="ECO:0000259" key="2">
    <source>
        <dbReference type="PROSITE" id="PS51406"/>
    </source>
</evidence>
<feature type="chain" id="PRO_5012419713" evidence="1">
    <location>
        <begin position="24"/>
        <end position="300"/>
    </location>
</feature>
<dbReference type="InterPro" id="IPR036056">
    <property type="entry name" value="Fibrinogen-like_C"/>
</dbReference>
<feature type="domain" description="Fibrinogen C-terminal" evidence="2">
    <location>
        <begin position="94"/>
        <end position="259"/>
    </location>
</feature>
<feature type="signal peptide" evidence="1">
    <location>
        <begin position="1"/>
        <end position="23"/>
    </location>
</feature>
<dbReference type="NCBIfam" id="NF040941">
    <property type="entry name" value="GGGWT_bact"/>
    <property type="match status" value="1"/>
</dbReference>